<dbReference type="GO" id="GO:0005634">
    <property type="term" value="C:nucleus"/>
    <property type="evidence" value="ECO:0007669"/>
    <property type="project" value="TreeGrafter"/>
</dbReference>
<dbReference type="EMBL" id="JAHBMH010000034">
    <property type="protein sequence ID" value="KAK1936893.1"/>
    <property type="molecule type" value="Genomic_DNA"/>
</dbReference>
<dbReference type="SUPFAM" id="SSF55724">
    <property type="entry name" value="Mog1p/PsbP-like"/>
    <property type="match status" value="1"/>
</dbReference>
<keyword evidence="3" id="KW-0653">Protein transport</keyword>
<dbReference type="PANTHER" id="PTHR15837">
    <property type="entry name" value="RAN GUANINE NUCLEOTIDE RELEASE FACTOR"/>
    <property type="match status" value="1"/>
</dbReference>
<dbReference type="PANTHER" id="PTHR15837:SF0">
    <property type="entry name" value="RAN GUANINE NUCLEOTIDE RELEASE FACTOR"/>
    <property type="match status" value="1"/>
</dbReference>
<organism evidence="4 5">
    <name type="scientific">Babesia divergens</name>
    <dbReference type="NCBI Taxonomy" id="32595"/>
    <lineage>
        <taxon>Eukaryota</taxon>
        <taxon>Sar</taxon>
        <taxon>Alveolata</taxon>
        <taxon>Apicomplexa</taxon>
        <taxon>Aconoidasida</taxon>
        <taxon>Piroplasmida</taxon>
        <taxon>Babesiidae</taxon>
        <taxon>Babesia</taxon>
    </lineage>
</organism>
<dbReference type="Gene3D" id="3.40.1000.10">
    <property type="entry name" value="Mog1/PsbP, alpha/beta/alpha sandwich"/>
    <property type="match status" value="1"/>
</dbReference>
<reference evidence="4" key="1">
    <citation type="journal article" date="2014" name="Nucleic Acids Res.">
        <title>The evolutionary dynamics of variant antigen genes in Babesia reveal a history of genomic innovation underlying host-parasite interaction.</title>
        <authorList>
            <person name="Jackson A.P."/>
            <person name="Otto T.D."/>
            <person name="Darby A."/>
            <person name="Ramaprasad A."/>
            <person name="Xia D."/>
            <person name="Echaide I.E."/>
            <person name="Farber M."/>
            <person name="Gahlot S."/>
            <person name="Gamble J."/>
            <person name="Gupta D."/>
            <person name="Gupta Y."/>
            <person name="Jackson L."/>
            <person name="Malandrin L."/>
            <person name="Malas T.B."/>
            <person name="Moussa E."/>
            <person name="Nair M."/>
            <person name="Reid A.J."/>
            <person name="Sanders M."/>
            <person name="Sharma J."/>
            <person name="Tracey A."/>
            <person name="Quail M.A."/>
            <person name="Weir W."/>
            <person name="Wastling J.M."/>
            <person name="Hall N."/>
            <person name="Willadsen P."/>
            <person name="Lingelbach K."/>
            <person name="Shiels B."/>
            <person name="Tait A."/>
            <person name="Berriman M."/>
            <person name="Allred D.R."/>
            <person name="Pain A."/>
        </authorList>
    </citation>
    <scope>NUCLEOTIDE SEQUENCE</scope>
    <source>
        <strain evidence="4">1802A</strain>
    </source>
</reference>
<dbReference type="InterPro" id="IPR016123">
    <property type="entry name" value="Mog1/PsbP_a/b/a-sand"/>
</dbReference>
<dbReference type="Proteomes" id="UP001195914">
    <property type="component" value="Unassembled WGS sequence"/>
</dbReference>
<comment type="similarity">
    <text evidence="1">Belongs to the MOG1 family.</text>
</comment>
<name>A0AAD9LHH1_BABDI</name>
<evidence type="ECO:0000256" key="2">
    <source>
        <dbReference type="ARBA" id="ARBA00022448"/>
    </source>
</evidence>
<proteinExistence type="inferred from homology"/>
<keyword evidence="2" id="KW-0813">Transport</keyword>
<keyword evidence="5" id="KW-1185">Reference proteome</keyword>
<dbReference type="GO" id="GO:0006606">
    <property type="term" value="P:protein import into nucleus"/>
    <property type="evidence" value="ECO:0007669"/>
    <property type="project" value="TreeGrafter"/>
</dbReference>
<evidence type="ECO:0000256" key="3">
    <source>
        <dbReference type="ARBA" id="ARBA00022927"/>
    </source>
</evidence>
<evidence type="ECO:0000256" key="1">
    <source>
        <dbReference type="ARBA" id="ARBA00010307"/>
    </source>
</evidence>
<reference evidence="4" key="2">
    <citation type="submission" date="2021-05" db="EMBL/GenBank/DDBJ databases">
        <authorList>
            <person name="Pain A."/>
        </authorList>
    </citation>
    <scope>NUCLEOTIDE SEQUENCE</scope>
    <source>
        <strain evidence="4">1802A</strain>
    </source>
</reference>
<gene>
    <name evidence="4" type="ORF">X943_003286</name>
</gene>
<evidence type="ECO:0000313" key="4">
    <source>
        <dbReference type="EMBL" id="KAK1936893.1"/>
    </source>
</evidence>
<dbReference type="AlphaFoldDB" id="A0AAD9LHH1"/>
<sequence>MRADIRYLYGGAISCMIPHHYEDLSNVLPLPDHQEVFVRHINRTEGSTRSTTSCESDCVLSFEILDYVEDREDRDIARATLTYRYLFDDLVACNEATYSSMHTWNVSDLSKSLGVANHKAIFVTGSMNVAKGHRQYKEKERPISALLYVLRLPDYRSDILVTYNFPLDENSIDYKNELTLFEEIVSSLVILDTNLFLHNHV</sequence>
<dbReference type="GO" id="GO:0005085">
    <property type="term" value="F:guanyl-nucleotide exchange factor activity"/>
    <property type="evidence" value="ECO:0007669"/>
    <property type="project" value="TreeGrafter"/>
</dbReference>
<comment type="caution">
    <text evidence="4">The sequence shown here is derived from an EMBL/GenBank/DDBJ whole genome shotgun (WGS) entry which is preliminary data.</text>
</comment>
<protein>
    <recommendedName>
        <fullName evidence="6">Ran guanine nucleotide release factor</fullName>
    </recommendedName>
</protein>
<dbReference type="InterPro" id="IPR007681">
    <property type="entry name" value="Mog1"/>
</dbReference>
<evidence type="ECO:0008006" key="6">
    <source>
        <dbReference type="Google" id="ProtNLM"/>
    </source>
</evidence>
<accession>A0AAD9LHH1</accession>
<dbReference type="Pfam" id="PF04603">
    <property type="entry name" value="Mog1"/>
    <property type="match status" value="1"/>
</dbReference>
<dbReference type="GO" id="GO:0031267">
    <property type="term" value="F:small GTPase binding"/>
    <property type="evidence" value="ECO:0007669"/>
    <property type="project" value="TreeGrafter"/>
</dbReference>
<evidence type="ECO:0000313" key="5">
    <source>
        <dbReference type="Proteomes" id="UP001195914"/>
    </source>
</evidence>